<reference evidence="1 2" key="1">
    <citation type="journal article" date="2013" name="Genome Biol.">
        <title>Genome of Acanthamoeba castellanii highlights extensive lateral gene transfer and early evolution of tyrosine kinase signaling.</title>
        <authorList>
            <person name="Clarke M."/>
            <person name="Lohan A.J."/>
            <person name="Liu B."/>
            <person name="Lagkouvardos I."/>
            <person name="Roy S."/>
            <person name="Zafar N."/>
            <person name="Bertelli C."/>
            <person name="Schilde C."/>
            <person name="Kianianmomeni A."/>
            <person name="Burglin T.R."/>
            <person name="Frech C."/>
            <person name="Turcotte B."/>
            <person name="Kopec K.O."/>
            <person name="Synnott J.M."/>
            <person name="Choo C."/>
            <person name="Paponov I."/>
            <person name="Finkler A."/>
            <person name="Soon Heng Tan C."/>
            <person name="Hutchins A.P."/>
            <person name="Weinmeier T."/>
            <person name="Rattei T."/>
            <person name="Chu J.S."/>
            <person name="Gimenez G."/>
            <person name="Irimia M."/>
            <person name="Rigden D.J."/>
            <person name="Fitzpatrick D.A."/>
            <person name="Lorenzo-Morales J."/>
            <person name="Bateman A."/>
            <person name="Chiu C.H."/>
            <person name="Tang P."/>
            <person name="Hegemann P."/>
            <person name="Fromm H."/>
            <person name="Raoult D."/>
            <person name="Greub G."/>
            <person name="Miranda-Saavedra D."/>
            <person name="Chen N."/>
            <person name="Nash P."/>
            <person name="Ginger M.L."/>
            <person name="Horn M."/>
            <person name="Schaap P."/>
            <person name="Caler L."/>
            <person name="Loftus B."/>
        </authorList>
    </citation>
    <scope>NUCLEOTIDE SEQUENCE [LARGE SCALE GENOMIC DNA]</scope>
    <source>
        <strain evidence="1 2">Neff</strain>
    </source>
</reference>
<dbReference type="RefSeq" id="XP_004354027.1">
    <property type="nucleotide sequence ID" value="XM_004353975.1"/>
</dbReference>
<name>L8HGN9_ACACF</name>
<dbReference type="KEGG" id="acan:ACA1_165090"/>
<dbReference type="EMBL" id="KB007830">
    <property type="protein sequence ID" value="ELR24330.1"/>
    <property type="molecule type" value="Genomic_DNA"/>
</dbReference>
<dbReference type="GeneID" id="14925351"/>
<dbReference type="AlphaFoldDB" id="L8HGN9"/>
<proteinExistence type="predicted"/>
<dbReference type="PANTHER" id="PTHR34958">
    <property type="entry name" value="CONDITIONAL LOSS-OF-GROWTH 1"/>
    <property type="match status" value="1"/>
</dbReference>
<dbReference type="OrthoDB" id="18211at2759"/>
<keyword evidence="2" id="KW-1185">Reference proteome</keyword>
<sequence length="438" mass="49173">MVKREREKCGEESCAIIARNTGALPTDVPELAVPEEDGAGCGPLVLLCPLPLEQPELELLLFCKEAPKSEPFSCGIGGDRDRARDNSQELIADFLALNASQCDATLPIEDVSLATTSVFGSQLRRLSTSAGVKGSDVSDDLRIHDSETVRNHIKIVSMAKKQEEEQLYKQAGLVTLRRKGVQLFQYIYYKDQLPLSLPPEEMEQVVNSVVSSPQEDHESCLIASKILIKLLVDMYCSDGDAASRLLLSLLFEMLESSQTHTKVHAFNLLWNLSIHMNLLEEIATLPEEGGEGGGRETDAYKRIQAIQEDLFAVVKEMLLFLFHKGEKDEKAPHPTTTPRHAHASLLGSLDPRILPTIITSIETLSDEMYRQLMRCFVNMLYTDKQELNVKLLLRACPGGISWIIRHYVRCRSDVVRGNLFTVIFHYILYKIKRTHDTH</sequence>
<evidence type="ECO:0000313" key="1">
    <source>
        <dbReference type="EMBL" id="ELR24330.1"/>
    </source>
</evidence>
<accession>L8HGN9</accession>
<gene>
    <name evidence="1" type="ORF">ACA1_165090</name>
</gene>
<dbReference type="VEuPathDB" id="AmoebaDB:ACA1_165090"/>
<evidence type="ECO:0000313" key="2">
    <source>
        <dbReference type="Proteomes" id="UP000011083"/>
    </source>
</evidence>
<protein>
    <submittedName>
        <fullName evidence="1">Uncharacterized protein</fullName>
    </submittedName>
</protein>
<dbReference type="Proteomes" id="UP000011083">
    <property type="component" value="Unassembled WGS sequence"/>
</dbReference>
<organism evidence="1 2">
    <name type="scientific">Acanthamoeba castellanii (strain ATCC 30010 / Neff)</name>
    <dbReference type="NCBI Taxonomy" id="1257118"/>
    <lineage>
        <taxon>Eukaryota</taxon>
        <taxon>Amoebozoa</taxon>
        <taxon>Discosea</taxon>
        <taxon>Longamoebia</taxon>
        <taxon>Centramoebida</taxon>
        <taxon>Acanthamoebidae</taxon>
        <taxon>Acanthamoeba</taxon>
    </lineage>
</organism>
<dbReference type="PANTHER" id="PTHR34958:SF1">
    <property type="entry name" value="ARMADILLO-LIKE HELICAL DOMAIN-CONTAINING PROTEIN"/>
    <property type="match status" value="1"/>
</dbReference>